<dbReference type="AlphaFoldDB" id="A0A6J8BY77"/>
<gene>
    <name evidence="2" type="ORF">MCOR_23141</name>
</gene>
<feature type="chain" id="PRO_5026916561" evidence="1">
    <location>
        <begin position="18"/>
        <end position="166"/>
    </location>
</feature>
<dbReference type="PANTHER" id="PTHR21105">
    <property type="entry name" value="GH16255P"/>
    <property type="match status" value="1"/>
</dbReference>
<keyword evidence="1" id="KW-0732">Signal</keyword>
<dbReference type="OrthoDB" id="6417936at2759"/>
<dbReference type="GO" id="GO:0043195">
    <property type="term" value="C:terminal bouton"/>
    <property type="evidence" value="ECO:0007669"/>
    <property type="project" value="TreeGrafter"/>
</dbReference>
<organism evidence="2 3">
    <name type="scientific">Mytilus coruscus</name>
    <name type="common">Sea mussel</name>
    <dbReference type="NCBI Taxonomy" id="42192"/>
    <lineage>
        <taxon>Eukaryota</taxon>
        <taxon>Metazoa</taxon>
        <taxon>Spiralia</taxon>
        <taxon>Lophotrochozoa</taxon>
        <taxon>Mollusca</taxon>
        <taxon>Bivalvia</taxon>
        <taxon>Autobranchia</taxon>
        <taxon>Pteriomorphia</taxon>
        <taxon>Mytilida</taxon>
        <taxon>Mytiloidea</taxon>
        <taxon>Mytilidae</taxon>
        <taxon>Mytilinae</taxon>
        <taxon>Mytilus</taxon>
    </lineage>
</organism>
<reference evidence="2 3" key="1">
    <citation type="submission" date="2020-06" db="EMBL/GenBank/DDBJ databases">
        <authorList>
            <person name="Li R."/>
            <person name="Bekaert M."/>
        </authorList>
    </citation>
    <scope>NUCLEOTIDE SEQUENCE [LARGE SCALE GENOMIC DNA]</scope>
    <source>
        <strain evidence="3">wild</strain>
    </source>
</reference>
<dbReference type="GO" id="GO:0030297">
    <property type="term" value="F:transmembrane receptor protein tyrosine kinase activator activity"/>
    <property type="evidence" value="ECO:0007669"/>
    <property type="project" value="TreeGrafter"/>
</dbReference>
<feature type="signal peptide" evidence="1">
    <location>
        <begin position="1"/>
        <end position="17"/>
    </location>
</feature>
<dbReference type="PANTHER" id="PTHR21105:SF0">
    <property type="entry name" value="GH16255P"/>
    <property type="match status" value="1"/>
</dbReference>
<dbReference type="GO" id="GO:0043410">
    <property type="term" value="P:positive regulation of MAPK cascade"/>
    <property type="evidence" value="ECO:0007669"/>
    <property type="project" value="TreeGrafter"/>
</dbReference>
<proteinExistence type="predicted"/>
<evidence type="ECO:0000313" key="3">
    <source>
        <dbReference type="Proteomes" id="UP000507470"/>
    </source>
</evidence>
<evidence type="ECO:0000313" key="2">
    <source>
        <dbReference type="EMBL" id="CAC5387860.1"/>
    </source>
</evidence>
<dbReference type="EMBL" id="CACVKT020004056">
    <property type="protein sequence ID" value="CAC5387860.1"/>
    <property type="molecule type" value="Genomic_DNA"/>
</dbReference>
<name>A0A6J8BY77_MYTCO</name>
<protein>
    <submittedName>
        <fullName evidence="2">Uncharacterized protein</fullName>
    </submittedName>
</protein>
<keyword evidence="3" id="KW-1185">Reference proteome</keyword>
<accession>A0A6J8BY77</accession>
<dbReference type="Proteomes" id="UP000507470">
    <property type="component" value="Unassembled WGS sequence"/>
</dbReference>
<evidence type="ECO:0000256" key="1">
    <source>
        <dbReference type="SAM" id="SignalP"/>
    </source>
</evidence>
<sequence length="166" mass="19273">MRLFHLVFVAYSVTILTKDIYARKGKACKNGNKRTLSWRLKLLRKVSKQLNPRIKLLSLKGRIDSDLEKDKAHGWIKESESKQRHVPRIECNKYEGSEDLIACPTPDAYQKFYCIEDRHLCDQQLNCPNGEDENLIGCMFFKWVCTFIQIATSASIDVERMLKGKC</sequence>